<dbReference type="SMART" id="SM00355">
    <property type="entry name" value="ZnF_C2H2"/>
    <property type="match status" value="4"/>
</dbReference>
<evidence type="ECO:0000313" key="11">
    <source>
        <dbReference type="RefSeq" id="XP_035682802.1"/>
    </source>
</evidence>
<comment type="subcellular location">
    <subcellularLocation>
        <location evidence="1">Nucleus</location>
    </subcellularLocation>
</comment>
<dbReference type="FunFam" id="3.30.160.60:FF:000100">
    <property type="entry name" value="Zinc finger 45-like"/>
    <property type="match status" value="1"/>
</dbReference>
<feature type="region of interest" description="Disordered" evidence="8">
    <location>
        <begin position="284"/>
        <end position="405"/>
    </location>
</feature>
<keyword evidence="6" id="KW-0539">Nucleus</keyword>
<keyword evidence="2" id="KW-0479">Metal-binding</keyword>
<reference evidence="10" key="1">
    <citation type="journal article" date="2020" name="Nat. Ecol. Evol.">
        <title>Deeply conserved synteny resolves early events in vertebrate evolution.</title>
        <authorList>
            <person name="Simakov O."/>
            <person name="Marletaz F."/>
            <person name="Yue J.X."/>
            <person name="O'Connell B."/>
            <person name="Jenkins J."/>
            <person name="Brandt A."/>
            <person name="Calef R."/>
            <person name="Tung C.H."/>
            <person name="Huang T.K."/>
            <person name="Schmutz J."/>
            <person name="Satoh N."/>
            <person name="Yu J.K."/>
            <person name="Putnam N.H."/>
            <person name="Green R.E."/>
            <person name="Rokhsar D.S."/>
        </authorList>
    </citation>
    <scope>NUCLEOTIDE SEQUENCE [LARGE SCALE GENOMIC DNA]</scope>
    <source>
        <strain evidence="10">S238N-H82</strain>
    </source>
</reference>
<organism evidence="10 11">
    <name type="scientific">Branchiostoma floridae</name>
    <name type="common">Florida lancelet</name>
    <name type="synonym">Amphioxus</name>
    <dbReference type="NCBI Taxonomy" id="7739"/>
    <lineage>
        <taxon>Eukaryota</taxon>
        <taxon>Metazoa</taxon>
        <taxon>Chordata</taxon>
        <taxon>Cephalochordata</taxon>
        <taxon>Leptocardii</taxon>
        <taxon>Amphioxiformes</taxon>
        <taxon>Branchiostomatidae</taxon>
        <taxon>Branchiostoma</taxon>
    </lineage>
</organism>
<dbReference type="PROSITE" id="PS00028">
    <property type="entry name" value="ZINC_FINGER_C2H2_1"/>
    <property type="match status" value="4"/>
</dbReference>
<dbReference type="InterPro" id="IPR036236">
    <property type="entry name" value="Znf_C2H2_sf"/>
</dbReference>
<dbReference type="RefSeq" id="XP_035682817.1">
    <property type="nucleotide sequence ID" value="XM_035826924.1"/>
</dbReference>
<feature type="compositionally biased region" description="Acidic residues" evidence="8">
    <location>
        <begin position="426"/>
        <end position="448"/>
    </location>
</feature>
<feature type="compositionally biased region" description="Low complexity" evidence="8">
    <location>
        <begin position="394"/>
        <end position="403"/>
    </location>
</feature>
<feature type="compositionally biased region" description="Basic residues" evidence="8">
    <location>
        <begin position="344"/>
        <end position="356"/>
    </location>
</feature>
<evidence type="ECO:0000256" key="4">
    <source>
        <dbReference type="ARBA" id="ARBA00022771"/>
    </source>
</evidence>
<dbReference type="PROSITE" id="PS50157">
    <property type="entry name" value="ZINC_FINGER_C2H2_2"/>
    <property type="match status" value="4"/>
</dbReference>
<dbReference type="SUPFAM" id="SSF57667">
    <property type="entry name" value="beta-beta-alpha zinc fingers"/>
    <property type="match status" value="2"/>
</dbReference>
<feature type="domain" description="C2H2-type" evidence="9">
    <location>
        <begin position="564"/>
        <end position="591"/>
    </location>
</feature>
<feature type="compositionally biased region" description="Basic and acidic residues" evidence="8">
    <location>
        <begin position="41"/>
        <end position="74"/>
    </location>
</feature>
<evidence type="ECO:0000256" key="6">
    <source>
        <dbReference type="ARBA" id="ARBA00023242"/>
    </source>
</evidence>
<dbReference type="RefSeq" id="XP_035682809.1">
    <property type="nucleotide sequence ID" value="XM_035826916.1"/>
</dbReference>
<dbReference type="OrthoDB" id="3533395at2759"/>
<proteinExistence type="predicted"/>
<sequence>MSSHKRDQSVTRKTAPKSDFTVVKEQASSSSAAAAMTQKSGHQEPAKGKTHEREAKTKASIKEAAARRRQNKGEAEGVTLDQLRKMSEFSLVKRFAQFVQEVSCRTNTVRHVYSCQLIPSRCQAAFEDAGTNDGRDQIKRHLLSHVGELLQECASEPEKVKKMTFHPVGSSTYKKKKADDASLETDESYVPTAKRTRSGTALARRQSADIIKPEATTTDGTVEVEHSTCMVPVTTVVDNLALPDPQLLNHSSFTMIKTTQDSEEILLVPKGQLIPLSPLIKQDDPNVSAEGKSPQKHVPNILRRNRKQTFNNILTDGEIPTSNIIEQGSSQPQTPPHSQERPAKRSPVKSPSKRAAKILESMANRGSMTTRSSKLQPHHDHNYTSPSGAASNQTTTTTTAPTTLDGNANLKLLSQLAVQQSAEVNGEGEQEEEEEDGSDTEEEEEEEDVKPNPYLYGVILEGDALVGKQPSPRKPGARGQLKKGVKKMPVSKAKLADNQEAGEDPEQKKTRQKALDLLNQLKRKKLPRPEDVYVPFICDICGKHYTASATLISHLRSHAGIKPYSCKLCKATFTRLHSLNYHMMMHNNQSRFTCEHCGRKFRHPSHFKEHLRRHTGESPFACCDCPRRFKTRNTYKRHLRSKHGKILTVSGIIPMRVDVA</sequence>
<dbReference type="RefSeq" id="XP_035682802.1">
    <property type="nucleotide sequence ID" value="XM_035826909.1"/>
</dbReference>
<dbReference type="Gene3D" id="3.30.160.60">
    <property type="entry name" value="Classic Zinc Finger"/>
    <property type="match status" value="4"/>
</dbReference>
<keyword evidence="10" id="KW-1185">Reference proteome</keyword>
<dbReference type="AlphaFoldDB" id="A0A9J7MVE8"/>
<feature type="compositionally biased region" description="Polar residues" evidence="8">
    <location>
        <begin position="383"/>
        <end position="393"/>
    </location>
</feature>
<dbReference type="PANTHER" id="PTHR24394:SF29">
    <property type="entry name" value="MYONEURIN"/>
    <property type="match status" value="1"/>
</dbReference>
<evidence type="ECO:0000313" key="12">
    <source>
        <dbReference type="RefSeq" id="XP_035682809.1"/>
    </source>
</evidence>
<name>A0A9J7MVE8_BRAFL</name>
<evidence type="ECO:0000256" key="8">
    <source>
        <dbReference type="SAM" id="MobiDB-lite"/>
    </source>
</evidence>
<dbReference type="PANTHER" id="PTHR24394">
    <property type="entry name" value="ZINC FINGER PROTEIN"/>
    <property type="match status" value="1"/>
</dbReference>
<evidence type="ECO:0000256" key="3">
    <source>
        <dbReference type="ARBA" id="ARBA00022737"/>
    </source>
</evidence>
<dbReference type="KEGG" id="bfo:118420192"/>
<dbReference type="GO" id="GO:0008270">
    <property type="term" value="F:zinc ion binding"/>
    <property type="evidence" value="ECO:0007669"/>
    <property type="project" value="UniProtKB-KW"/>
</dbReference>
<feature type="compositionally biased region" description="Polar residues" evidence="8">
    <location>
        <begin position="308"/>
        <end position="332"/>
    </location>
</feature>
<feature type="domain" description="C2H2-type" evidence="9">
    <location>
        <begin position="620"/>
        <end position="643"/>
    </location>
</feature>
<feature type="region of interest" description="Disordered" evidence="8">
    <location>
        <begin position="1"/>
        <end position="74"/>
    </location>
</feature>
<evidence type="ECO:0000313" key="10">
    <source>
        <dbReference type="Proteomes" id="UP000001554"/>
    </source>
</evidence>
<feature type="domain" description="C2H2-type" evidence="9">
    <location>
        <begin position="592"/>
        <end position="619"/>
    </location>
</feature>
<evidence type="ECO:0000313" key="13">
    <source>
        <dbReference type="RefSeq" id="XP_035682817.1"/>
    </source>
</evidence>
<protein>
    <submittedName>
        <fullName evidence="11 12">Uncharacterized protein LOC118420192 isoform X1</fullName>
    </submittedName>
</protein>
<dbReference type="GO" id="GO:0005634">
    <property type="term" value="C:nucleus"/>
    <property type="evidence" value="ECO:0007669"/>
    <property type="project" value="UniProtKB-SubCell"/>
</dbReference>
<evidence type="ECO:0000256" key="7">
    <source>
        <dbReference type="PROSITE-ProRule" id="PRU00042"/>
    </source>
</evidence>
<dbReference type="Proteomes" id="UP000001554">
    <property type="component" value="Chromosome 1"/>
</dbReference>
<gene>
    <name evidence="11 12 13" type="primary">LOC118420192</name>
</gene>
<keyword evidence="3" id="KW-0677">Repeat</keyword>
<evidence type="ECO:0000256" key="1">
    <source>
        <dbReference type="ARBA" id="ARBA00004123"/>
    </source>
</evidence>
<feature type="region of interest" description="Disordered" evidence="8">
    <location>
        <begin position="419"/>
        <end position="491"/>
    </location>
</feature>
<dbReference type="InterPro" id="IPR013087">
    <property type="entry name" value="Znf_C2H2_type"/>
</dbReference>
<evidence type="ECO:0000256" key="5">
    <source>
        <dbReference type="ARBA" id="ARBA00022833"/>
    </source>
</evidence>
<dbReference type="Pfam" id="PF00096">
    <property type="entry name" value="zf-C2H2"/>
    <property type="match status" value="4"/>
</dbReference>
<feature type="compositionally biased region" description="Basic and acidic residues" evidence="8">
    <location>
        <begin position="1"/>
        <end position="10"/>
    </location>
</feature>
<evidence type="ECO:0000259" key="9">
    <source>
        <dbReference type="PROSITE" id="PS50157"/>
    </source>
</evidence>
<reference evidence="11 12" key="2">
    <citation type="submission" date="2025-04" db="UniProtKB">
        <authorList>
            <consortium name="RefSeq"/>
        </authorList>
    </citation>
    <scope>IDENTIFICATION</scope>
    <source>
        <strain evidence="11 12">S238N-H82</strain>
        <tissue evidence="11 12">Testes</tissue>
    </source>
</reference>
<keyword evidence="5" id="KW-0862">Zinc</keyword>
<keyword evidence="4 7" id="KW-0863">Zinc-finger</keyword>
<dbReference type="FunFam" id="3.30.160.60:FF:002326">
    <property type="entry name" value="B-cell CLL/lymphoma 6 member B protein"/>
    <property type="match status" value="1"/>
</dbReference>
<feature type="compositionally biased region" description="Polar residues" evidence="8">
    <location>
        <begin position="364"/>
        <end position="375"/>
    </location>
</feature>
<accession>A0A9J7MVE8</accession>
<evidence type="ECO:0000256" key="2">
    <source>
        <dbReference type="ARBA" id="ARBA00022723"/>
    </source>
</evidence>
<dbReference type="GeneID" id="118420192"/>
<dbReference type="OMA" id="VEDSTCM"/>
<feature type="domain" description="C2H2-type" evidence="9">
    <location>
        <begin position="536"/>
        <end position="563"/>
    </location>
</feature>